<dbReference type="InterPro" id="IPR028261">
    <property type="entry name" value="DPD_II"/>
</dbReference>
<dbReference type="InterPro" id="IPR050722">
    <property type="entry name" value="Pyruvate:ferred/Flavod_OxRd"/>
</dbReference>
<keyword evidence="1" id="KW-0813">Transport</keyword>
<dbReference type="PANTHER" id="PTHR32154">
    <property type="entry name" value="PYRUVATE-FLAVODOXIN OXIDOREDUCTASE-RELATED"/>
    <property type="match status" value="1"/>
</dbReference>
<dbReference type="EMBL" id="HG806647">
    <property type="protein sequence ID" value="CDW59575.1"/>
    <property type="molecule type" value="Genomic_DNA"/>
</dbReference>
<dbReference type="STRING" id="36087.A0A077ZLP8"/>
<accession>A0A077ZLP8</accession>
<evidence type="ECO:0000256" key="5">
    <source>
        <dbReference type="ARBA" id="ARBA00023002"/>
    </source>
</evidence>
<dbReference type="SMART" id="SM00890">
    <property type="entry name" value="EKR"/>
    <property type="match status" value="1"/>
</dbReference>
<dbReference type="InterPro" id="IPR019752">
    <property type="entry name" value="Pyrv/ketoisovalerate_OxRed_cat"/>
</dbReference>
<dbReference type="OrthoDB" id="6260376at2759"/>
<dbReference type="InterPro" id="IPR011895">
    <property type="entry name" value="Pyrv_flavodox_OxRed"/>
</dbReference>
<evidence type="ECO:0000256" key="6">
    <source>
        <dbReference type="ARBA" id="ARBA00023004"/>
    </source>
</evidence>
<dbReference type="Gene3D" id="3.40.50.970">
    <property type="match status" value="2"/>
</dbReference>
<feature type="domain" description="Pyruvate-flavodoxin oxidoreductase EKR" evidence="8">
    <location>
        <begin position="1012"/>
        <end position="1073"/>
    </location>
</feature>
<proteinExistence type="predicted"/>
<dbReference type="FunFam" id="3.40.50.920:FF:000007">
    <property type="entry name" value="Pyruvate:ferredoxin (Flavodoxin) oxidoreductase"/>
    <property type="match status" value="1"/>
</dbReference>
<name>A0A077ZLP8_TRITR</name>
<dbReference type="GO" id="GO:0051539">
    <property type="term" value="F:4 iron, 4 sulfur cluster binding"/>
    <property type="evidence" value="ECO:0007669"/>
    <property type="project" value="UniProtKB-KW"/>
</dbReference>
<reference evidence="9" key="2">
    <citation type="submission" date="2014-03" db="EMBL/GenBank/DDBJ databases">
        <title>The whipworm genome and dual-species transcriptomics of an intimate host-pathogen interaction.</title>
        <authorList>
            <person name="Foth B.J."/>
            <person name="Tsai I.J."/>
            <person name="Reid A.J."/>
            <person name="Bancroft A.J."/>
            <person name="Nichol S."/>
            <person name="Tracey A."/>
            <person name="Holroyd N."/>
            <person name="Cotton J.A."/>
            <person name="Stanley E.J."/>
            <person name="Zarowiecki M."/>
            <person name="Liu J.Z."/>
            <person name="Huckvale T."/>
            <person name="Cooper P.J."/>
            <person name="Grencis R.K."/>
            <person name="Berriman M."/>
        </authorList>
    </citation>
    <scope>NUCLEOTIDE SEQUENCE [LARGE SCALE GENOMIC DNA]</scope>
</reference>
<dbReference type="Pfam" id="PF07992">
    <property type="entry name" value="Pyr_redox_2"/>
    <property type="match status" value="1"/>
</dbReference>
<sequence length="1125" mass="124560">MAKRSYTKTPMKEQAPEIRNQNFDEVALGYTLEEGQLEASRCLQCKNAPCITGCPVMIDIPGFIKAIEEGNMPLAYEILGRYTNLPAICGRVCPQEKQCEMVCRLGRSKKFEPVAIGKLERLVADWALEQPLEYKEVNSDKGRVAVIGSGPSGLTTAGDLAKLGYDVTVYEALHAPGGVLTYGIPEFRLPKRIVKQEIERIVAQGVKIETNVVVGKTITMDEIIDEFDACYLSVGAGAPRFQGIKGTSLNGVYSSSEYLTRVNLMHGYQFPEYDTPVQKSKNVVVIGGGNVAMDAARSAKRLGADKVSIVYRRSLEELPAREEEYHHSVEEGIEYHWLSNPIEYIDDGNGRLKAVKCVQMDEFIIEADTAIEAIGQGANKVLLDTFPELSLNKWGYIDADEETCATSIPGVFAGGDIVTGAATVILAMGAGKIAANEIDQYIQKTKQEQLWAEQGRKNIFNETVKVVEMQSEAGAAGTVHGSLKTGVLTTTYTASQGLLLMIPNMFKIAGELLPTVFHVAARAVSTNALSIFGDHIMDLSAVAHLASIEGRLPFMNFFDGFRTSHELQKIEVIDYDDLKAMMNWEALANFRRLGMNPNRPNVSGTAQNPDIHFQQRETVNRYYDEMPAIVQKYMNKINNLRGTNYDLTNYYGDPEATEVIIAMGSASPTIQQTVDYLNANGRKVGFLDIHLYRPFPAENLLEKLPDTVEKVAVLDRTKEPGSDGEPLLLDVQSVLYRHTNRPIVIGGRYGIASKDVTPDQIVAVFNHLLFPAAELKQRFTIGIIDDVTNLSLPMSEVLDLTPKSTFQAKFWGLGSDGTVGANKQAIKIIGNNTDYYAQAYFSYDSKKSGGLTNSHLRFGKEPILSTYNVEAADFVGCHNSAYIHQYDLLKGLKDGGTFLLNTVWDEEKVKQLLPNRLKRYLADHKINFYIINAMDIAQKTGLGGRINQVMSTAFFELTDIMDHETYLPLLKAEVDAAYGKKSRTIVERNWQAIDATVAKLKKIEIPAEWAEVEAKALFSGGDDTKPAYIRNILEPVNRQEGNQLSVNDLIENGMLGGVMPSGTAAYEKRGIALEVPEWIPEHVQCVMNAPLSVPMRQFGHFLLMMRKWQQLLKASLPVICAEKTA</sequence>
<dbReference type="NCBIfam" id="TIGR02176">
    <property type="entry name" value="pyruv_ox_red"/>
    <property type="match status" value="1"/>
</dbReference>
<gene>
    <name evidence="9" type="ORF">TTRE_0000791201</name>
</gene>
<dbReference type="PRINTS" id="PR00419">
    <property type="entry name" value="ADXRDTASE"/>
</dbReference>
<dbReference type="InterPro" id="IPR019456">
    <property type="entry name" value="Pyrv-flavodox_OxRtase_EKR"/>
</dbReference>
<dbReference type="SUPFAM" id="SSF52922">
    <property type="entry name" value="TK C-terminal domain-like"/>
    <property type="match status" value="1"/>
</dbReference>
<evidence type="ECO:0000256" key="2">
    <source>
        <dbReference type="ARBA" id="ARBA00022485"/>
    </source>
</evidence>
<dbReference type="GO" id="GO:0022900">
    <property type="term" value="P:electron transport chain"/>
    <property type="evidence" value="ECO:0007669"/>
    <property type="project" value="InterPro"/>
</dbReference>
<dbReference type="GO" id="GO:0005506">
    <property type="term" value="F:iron ion binding"/>
    <property type="evidence" value="ECO:0007669"/>
    <property type="project" value="InterPro"/>
</dbReference>
<dbReference type="SUPFAM" id="SSF51971">
    <property type="entry name" value="Nucleotide-binding domain"/>
    <property type="match status" value="1"/>
</dbReference>
<dbReference type="PANTHER" id="PTHR32154:SF0">
    <property type="entry name" value="PYRUVATE-FLAVODOXIN OXIDOREDUCTASE-RELATED"/>
    <property type="match status" value="1"/>
</dbReference>
<keyword evidence="3" id="KW-0479">Metal-binding</keyword>
<dbReference type="InterPro" id="IPR033412">
    <property type="entry name" value="PFOR_II"/>
</dbReference>
<dbReference type="GO" id="GO:0016903">
    <property type="term" value="F:oxidoreductase activity, acting on the aldehyde or oxo group of donors"/>
    <property type="evidence" value="ECO:0007669"/>
    <property type="project" value="InterPro"/>
</dbReference>
<dbReference type="FunFam" id="3.40.920.10:FF:000001">
    <property type="entry name" value="Pyruvate:ferredoxin (Flavodoxin) oxidoreductase"/>
    <property type="match status" value="1"/>
</dbReference>
<dbReference type="InterPro" id="IPR029061">
    <property type="entry name" value="THDP-binding"/>
</dbReference>
<evidence type="ECO:0000313" key="10">
    <source>
        <dbReference type="Proteomes" id="UP000030665"/>
    </source>
</evidence>
<dbReference type="InterPro" id="IPR009014">
    <property type="entry name" value="Transketo_C/PFOR_II"/>
</dbReference>
<keyword evidence="4" id="KW-0249">Electron transport</keyword>
<dbReference type="Gene3D" id="1.10.1060.10">
    <property type="entry name" value="Alpha-helical ferredoxin"/>
    <property type="match status" value="1"/>
</dbReference>
<dbReference type="InterPro" id="IPR002869">
    <property type="entry name" value="Pyrv_flavodox_OxRed_cen"/>
</dbReference>
<keyword evidence="7" id="KW-0411">Iron-sulfur</keyword>
<dbReference type="InterPro" id="IPR002880">
    <property type="entry name" value="Pyrv_Fd/Flavodoxin_OxRdtase_N"/>
</dbReference>
<evidence type="ECO:0000256" key="4">
    <source>
        <dbReference type="ARBA" id="ARBA00022982"/>
    </source>
</evidence>
<protein>
    <submittedName>
        <fullName evidence="9">Fer4 20 and EKR and Pyr redox 2 and POR and POR N and Pyr redox domain containing protein</fullName>
    </submittedName>
</protein>
<dbReference type="SUPFAM" id="SSF53323">
    <property type="entry name" value="Pyruvate-ferredoxin oxidoreductase, PFOR, domain III"/>
    <property type="match status" value="1"/>
</dbReference>
<organism evidence="9 10">
    <name type="scientific">Trichuris trichiura</name>
    <name type="common">Whipworm</name>
    <name type="synonym">Trichocephalus trichiurus</name>
    <dbReference type="NCBI Taxonomy" id="36087"/>
    <lineage>
        <taxon>Eukaryota</taxon>
        <taxon>Metazoa</taxon>
        <taxon>Ecdysozoa</taxon>
        <taxon>Nematoda</taxon>
        <taxon>Enoplea</taxon>
        <taxon>Dorylaimia</taxon>
        <taxon>Trichinellida</taxon>
        <taxon>Trichuridae</taxon>
        <taxon>Trichuris</taxon>
    </lineage>
</organism>
<keyword evidence="2" id="KW-0004">4Fe-4S</keyword>
<dbReference type="InterPro" id="IPR036188">
    <property type="entry name" value="FAD/NAD-bd_sf"/>
</dbReference>
<keyword evidence="6" id="KW-0408">Iron</keyword>
<dbReference type="InterPro" id="IPR006004">
    <property type="entry name" value="SudA-like"/>
</dbReference>
<dbReference type="Gene3D" id="3.40.920.10">
    <property type="entry name" value="Pyruvate-ferredoxin oxidoreductase, PFOR, domain III"/>
    <property type="match status" value="1"/>
</dbReference>
<dbReference type="GO" id="GO:0006979">
    <property type="term" value="P:response to oxidative stress"/>
    <property type="evidence" value="ECO:0007669"/>
    <property type="project" value="TreeGrafter"/>
</dbReference>
<evidence type="ECO:0000256" key="3">
    <source>
        <dbReference type="ARBA" id="ARBA00022723"/>
    </source>
</evidence>
<dbReference type="Pfam" id="PF10371">
    <property type="entry name" value="EKR"/>
    <property type="match status" value="1"/>
</dbReference>
<dbReference type="Pfam" id="PF17147">
    <property type="entry name" value="PFOR_II"/>
    <property type="match status" value="1"/>
</dbReference>
<dbReference type="Proteomes" id="UP000030665">
    <property type="component" value="Unassembled WGS sequence"/>
</dbReference>
<dbReference type="AlphaFoldDB" id="A0A077ZLP8"/>
<evidence type="ECO:0000313" key="9">
    <source>
        <dbReference type="EMBL" id="CDW59575.1"/>
    </source>
</evidence>
<dbReference type="InterPro" id="IPR023753">
    <property type="entry name" value="FAD/NAD-binding_dom"/>
</dbReference>
<keyword evidence="5" id="KW-0560">Oxidoreductase</keyword>
<dbReference type="Pfam" id="PF01558">
    <property type="entry name" value="POR"/>
    <property type="match status" value="1"/>
</dbReference>
<evidence type="ECO:0000259" key="8">
    <source>
        <dbReference type="SMART" id="SM00890"/>
    </source>
</evidence>
<dbReference type="SUPFAM" id="SSF52518">
    <property type="entry name" value="Thiamin diphosphate-binding fold (THDP-binding)"/>
    <property type="match status" value="1"/>
</dbReference>
<evidence type="ECO:0000256" key="1">
    <source>
        <dbReference type="ARBA" id="ARBA00022448"/>
    </source>
</evidence>
<dbReference type="SUPFAM" id="SSF46548">
    <property type="entry name" value="alpha-helical ferredoxin"/>
    <property type="match status" value="1"/>
</dbReference>
<dbReference type="CDD" id="cd07034">
    <property type="entry name" value="TPP_PYR_PFOR_IOR-alpha_like"/>
    <property type="match status" value="1"/>
</dbReference>
<dbReference type="NCBIfam" id="TIGR01316">
    <property type="entry name" value="gltA"/>
    <property type="match status" value="1"/>
</dbReference>
<keyword evidence="10" id="KW-1185">Reference proteome</keyword>
<evidence type="ECO:0000256" key="7">
    <source>
        <dbReference type="ARBA" id="ARBA00023014"/>
    </source>
</evidence>
<dbReference type="Pfam" id="PF14691">
    <property type="entry name" value="Fer4_20"/>
    <property type="match status" value="1"/>
</dbReference>
<dbReference type="Pfam" id="PF01855">
    <property type="entry name" value="POR_N"/>
    <property type="match status" value="2"/>
</dbReference>
<dbReference type="Gene3D" id="3.50.50.60">
    <property type="entry name" value="FAD/NAD(P)-binding domain"/>
    <property type="match status" value="2"/>
</dbReference>
<reference evidence="9" key="1">
    <citation type="submission" date="2014-01" db="EMBL/GenBank/DDBJ databases">
        <authorList>
            <person name="Aslett M."/>
        </authorList>
    </citation>
    <scope>NUCLEOTIDE SEQUENCE</scope>
</reference>
<dbReference type="Gene3D" id="3.40.50.920">
    <property type="match status" value="1"/>
</dbReference>
<dbReference type="InterPro" id="IPR009051">
    <property type="entry name" value="Helical_ferredxn"/>
</dbReference>